<name>A0A1Y2G1F2_9BASI</name>
<sequence length="437" mass="45963">MAQRGALLPPLLANSLLPSAAGAAPLVVLSDSLLQPGFLLLREIISTTLDRTDPLLLISLEQTPSRLIPSAHRSSPLISHVDGISAPPFASTSSTPLPAGLVDIHAEHGMQQLEKAVLEAIKQKKSEGKKLLVVLDSVDALAEKGVHAVFSLVKKVLKALEGGPSGSRLVVLHHTHFPSPPSSSLSPSEPLLLPTLLSPNLSPSTLHLTLHPSALLETLSSNYGLSIPLHPTQSNPLDLRLTFFLESFTSRSWGDPFTRPKSSTEEDERVPLDLGGRESGDGGGCVVEWSVRGVSNVPTLPAGAVVGRKPEQTKRILSRGLEGLRRTASGVEPASLEQVLDKRKMSSVTLPLPTPSGTPTTSTAPITAPSRPSVDPNPTSLLPFNLSLTTSQAAARETVPLPFVPTGGVVVPGGGIDYSPDGGDDMDDDDPDEDLEV</sequence>
<dbReference type="GO" id="GO:0005634">
    <property type="term" value="C:nucleus"/>
    <property type="evidence" value="ECO:0007669"/>
    <property type="project" value="UniProtKB-SubCell"/>
</dbReference>
<evidence type="ECO:0000256" key="5">
    <source>
        <dbReference type="ARBA" id="ARBA00020264"/>
    </source>
</evidence>
<feature type="region of interest" description="Disordered" evidence="9">
    <location>
        <begin position="402"/>
        <end position="437"/>
    </location>
</feature>
<dbReference type="Gene3D" id="3.40.50.300">
    <property type="entry name" value="P-loop containing nucleotide triphosphate hydrolases"/>
    <property type="match status" value="1"/>
</dbReference>
<keyword evidence="8" id="KW-0539">Nucleus</keyword>
<feature type="region of interest" description="Disordered" evidence="9">
    <location>
        <begin position="255"/>
        <end position="281"/>
    </location>
</feature>
<evidence type="ECO:0000256" key="9">
    <source>
        <dbReference type="SAM" id="MobiDB-lite"/>
    </source>
</evidence>
<dbReference type="PANTHER" id="PTHR15641:SF1">
    <property type="entry name" value="ELONGATOR COMPLEX PROTEIN 5"/>
    <property type="match status" value="1"/>
</dbReference>
<evidence type="ECO:0000256" key="7">
    <source>
        <dbReference type="ARBA" id="ARBA00022694"/>
    </source>
</evidence>
<keyword evidence="6" id="KW-0963">Cytoplasm</keyword>
<keyword evidence="10" id="KW-0732">Signal</keyword>
<dbReference type="GO" id="GO:0002098">
    <property type="term" value="P:tRNA wobble uridine modification"/>
    <property type="evidence" value="ECO:0007669"/>
    <property type="project" value="InterPro"/>
</dbReference>
<dbReference type="Pfam" id="PF10483">
    <property type="entry name" value="Elong_Iki1"/>
    <property type="match status" value="1"/>
</dbReference>
<protein>
    <recommendedName>
        <fullName evidence="5">Elongator complex protein 5</fullName>
    </recommendedName>
</protein>
<evidence type="ECO:0000256" key="8">
    <source>
        <dbReference type="ARBA" id="ARBA00023242"/>
    </source>
</evidence>
<evidence type="ECO:0000256" key="2">
    <source>
        <dbReference type="ARBA" id="ARBA00004496"/>
    </source>
</evidence>
<dbReference type="PANTHER" id="PTHR15641">
    <property type="entry name" value="ELONGATOR COMPLEX PROTEIN 5"/>
    <property type="match status" value="1"/>
</dbReference>
<feature type="region of interest" description="Disordered" evidence="9">
    <location>
        <begin position="348"/>
        <end position="378"/>
    </location>
</feature>
<dbReference type="STRING" id="106004.A0A1Y2G1F2"/>
<reference evidence="11 12" key="1">
    <citation type="submission" date="2016-07" db="EMBL/GenBank/DDBJ databases">
        <title>Pervasive Adenine N6-methylation of Active Genes in Fungi.</title>
        <authorList>
            <consortium name="DOE Joint Genome Institute"/>
            <person name="Mondo S.J."/>
            <person name="Dannebaum R.O."/>
            <person name="Kuo R.C."/>
            <person name="Labutti K."/>
            <person name="Haridas S."/>
            <person name="Kuo A."/>
            <person name="Salamov A."/>
            <person name="Ahrendt S.R."/>
            <person name="Lipzen A."/>
            <person name="Sullivan W."/>
            <person name="Andreopoulos W.B."/>
            <person name="Clum A."/>
            <person name="Lindquist E."/>
            <person name="Daum C."/>
            <person name="Ramamoorthy G.K."/>
            <person name="Gryganskyi A."/>
            <person name="Culley D."/>
            <person name="Magnuson J.K."/>
            <person name="James T.Y."/>
            <person name="O'Malley M.A."/>
            <person name="Stajich J.E."/>
            <person name="Spatafora J.W."/>
            <person name="Visel A."/>
            <person name="Grigoriev I.V."/>
        </authorList>
    </citation>
    <scope>NUCLEOTIDE SEQUENCE [LARGE SCALE GENOMIC DNA]</scope>
    <source>
        <strain evidence="11 12">62-1032</strain>
    </source>
</reference>
<dbReference type="GO" id="GO:0000049">
    <property type="term" value="F:tRNA binding"/>
    <property type="evidence" value="ECO:0007669"/>
    <property type="project" value="TreeGrafter"/>
</dbReference>
<feature type="compositionally biased region" description="Acidic residues" evidence="9">
    <location>
        <begin position="422"/>
        <end position="437"/>
    </location>
</feature>
<dbReference type="InterPro" id="IPR019519">
    <property type="entry name" value="Elp5"/>
</dbReference>
<dbReference type="InterPro" id="IPR027417">
    <property type="entry name" value="P-loop_NTPase"/>
</dbReference>
<dbReference type="EMBL" id="MCGR01000008">
    <property type="protein sequence ID" value="ORY88749.1"/>
    <property type="molecule type" value="Genomic_DNA"/>
</dbReference>
<evidence type="ECO:0000313" key="12">
    <source>
        <dbReference type="Proteomes" id="UP000193467"/>
    </source>
</evidence>
<feature type="chain" id="PRO_5012237552" description="Elongator complex protein 5" evidence="10">
    <location>
        <begin position="24"/>
        <end position="437"/>
    </location>
</feature>
<dbReference type="GO" id="GO:0005829">
    <property type="term" value="C:cytosol"/>
    <property type="evidence" value="ECO:0007669"/>
    <property type="project" value="TreeGrafter"/>
</dbReference>
<feature type="compositionally biased region" description="Low complexity" evidence="9">
    <location>
        <begin position="348"/>
        <end position="373"/>
    </location>
</feature>
<comment type="pathway">
    <text evidence="3">tRNA modification; 5-methoxycarbonylmethyl-2-thiouridine-tRNA biosynthesis.</text>
</comment>
<comment type="caution">
    <text evidence="11">The sequence shown here is derived from an EMBL/GenBank/DDBJ whole genome shotgun (WGS) entry which is preliminary data.</text>
</comment>
<gene>
    <name evidence="11" type="ORF">BCR35DRAFT_350687</name>
</gene>
<comment type="similarity">
    <text evidence="4">Belongs to the ELP5 family.</text>
</comment>
<keyword evidence="12" id="KW-1185">Reference proteome</keyword>
<feature type="compositionally biased region" description="Basic and acidic residues" evidence="9">
    <location>
        <begin position="269"/>
        <end position="280"/>
    </location>
</feature>
<dbReference type="OrthoDB" id="166907at2759"/>
<organism evidence="11 12">
    <name type="scientific">Leucosporidium creatinivorum</name>
    <dbReference type="NCBI Taxonomy" id="106004"/>
    <lineage>
        <taxon>Eukaryota</taxon>
        <taxon>Fungi</taxon>
        <taxon>Dikarya</taxon>
        <taxon>Basidiomycota</taxon>
        <taxon>Pucciniomycotina</taxon>
        <taxon>Microbotryomycetes</taxon>
        <taxon>Leucosporidiales</taxon>
        <taxon>Leucosporidium</taxon>
    </lineage>
</organism>
<dbReference type="GO" id="GO:0033588">
    <property type="term" value="C:elongator holoenzyme complex"/>
    <property type="evidence" value="ECO:0007669"/>
    <property type="project" value="InterPro"/>
</dbReference>
<evidence type="ECO:0000256" key="1">
    <source>
        <dbReference type="ARBA" id="ARBA00004123"/>
    </source>
</evidence>
<proteinExistence type="inferred from homology"/>
<dbReference type="Proteomes" id="UP000193467">
    <property type="component" value="Unassembled WGS sequence"/>
</dbReference>
<evidence type="ECO:0000256" key="3">
    <source>
        <dbReference type="ARBA" id="ARBA00005043"/>
    </source>
</evidence>
<evidence type="ECO:0000313" key="11">
    <source>
        <dbReference type="EMBL" id="ORY88749.1"/>
    </source>
</evidence>
<evidence type="ECO:0000256" key="6">
    <source>
        <dbReference type="ARBA" id="ARBA00022490"/>
    </source>
</evidence>
<dbReference type="InParanoid" id="A0A1Y2G1F2"/>
<dbReference type="UniPathway" id="UPA00988"/>
<evidence type="ECO:0000256" key="10">
    <source>
        <dbReference type="SAM" id="SignalP"/>
    </source>
</evidence>
<keyword evidence="7" id="KW-0819">tRNA processing</keyword>
<comment type="subcellular location">
    <subcellularLocation>
        <location evidence="2">Cytoplasm</location>
    </subcellularLocation>
    <subcellularLocation>
        <location evidence="1">Nucleus</location>
    </subcellularLocation>
</comment>
<feature type="signal peptide" evidence="10">
    <location>
        <begin position="1"/>
        <end position="23"/>
    </location>
</feature>
<dbReference type="AlphaFoldDB" id="A0A1Y2G1F2"/>
<accession>A0A1Y2G1F2</accession>
<evidence type="ECO:0000256" key="4">
    <source>
        <dbReference type="ARBA" id="ARBA00009567"/>
    </source>
</evidence>